<reference evidence="1 2" key="1">
    <citation type="journal article" date="2022" name="bioRxiv">
        <title>Genomics of Preaxostyla Flagellates Illuminates Evolutionary Transitions and the Path Towards Mitochondrial Loss.</title>
        <authorList>
            <person name="Novak L.V.F."/>
            <person name="Treitli S.C."/>
            <person name="Pyrih J."/>
            <person name="Halakuc P."/>
            <person name="Pipaliya S.V."/>
            <person name="Vacek V."/>
            <person name="Brzon O."/>
            <person name="Soukal P."/>
            <person name="Eme L."/>
            <person name="Dacks J.B."/>
            <person name="Karnkowska A."/>
            <person name="Elias M."/>
            <person name="Hampl V."/>
        </authorList>
    </citation>
    <scope>NUCLEOTIDE SEQUENCE [LARGE SCALE GENOMIC DNA]</scope>
    <source>
        <strain evidence="1">NAU3</strain>
        <tissue evidence="1">Gut</tissue>
    </source>
</reference>
<name>A0ABQ9X497_9EUKA</name>
<sequence length="230" mass="26994">MKMLEKLMWHCSAKCRLDLVKADLIHQLIVSLNPQSHSFAEAVDIHINVTNIIFYSFYLTTPYGLEQLGIEDDNEQQTVCQTILQQVLVPSEKYICHLCKNHYSIVDGDQSKAFLELLARLLQISPFYQPTMHFVLHMPVVLTIPSCLTFFENEHSIWAFLFHMIDAQREWNKQSGEVQKKGKTVIRRLRMEGIEDVFEEKLQNDQHEYKGRRIVEKSIKWSNLQGMNLR</sequence>
<comment type="caution">
    <text evidence="1">The sequence shown here is derived from an EMBL/GenBank/DDBJ whole genome shotgun (WGS) entry which is preliminary data.</text>
</comment>
<dbReference type="EMBL" id="JARBJD010000226">
    <property type="protein sequence ID" value="KAK2946507.1"/>
    <property type="molecule type" value="Genomic_DNA"/>
</dbReference>
<organism evidence="1 2">
    <name type="scientific">Blattamonas nauphoetae</name>
    <dbReference type="NCBI Taxonomy" id="2049346"/>
    <lineage>
        <taxon>Eukaryota</taxon>
        <taxon>Metamonada</taxon>
        <taxon>Preaxostyla</taxon>
        <taxon>Oxymonadida</taxon>
        <taxon>Blattamonas</taxon>
    </lineage>
</organism>
<proteinExistence type="predicted"/>
<evidence type="ECO:0000313" key="1">
    <source>
        <dbReference type="EMBL" id="KAK2946507.1"/>
    </source>
</evidence>
<keyword evidence="2" id="KW-1185">Reference proteome</keyword>
<dbReference type="Proteomes" id="UP001281761">
    <property type="component" value="Unassembled WGS sequence"/>
</dbReference>
<evidence type="ECO:0000313" key="2">
    <source>
        <dbReference type="Proteomes" id="UP001281761"/>
    </source>
</evidence>
<accession>A0ABQ9X497</accession>
<gene>
    <name evidence="1" type="ORF">BLNAU_18549</name>
</gene>
<protein>
    <submittedName>
        <fullName evidence="1">Uncharacterized protein</fullName>
    </submittedName>
</protein>